<dbReference type="AlphaFoldDB" id="A0A167YXZ9"/>
<name>A0A167YXZ9_9HYPO</name>
<evidence type="ECO:0000313" key="1">
    <source>
        <dbReference type="EMBL" id="OAA66833.1"/>
    </source>
</evidence>
<accession>A0A167YXZ9</accession>
<sequence>MASERSGRPWHAAFEQLVLNVAPHNERHAPYNDYVYRTIESLVREWEKHEANEIVWAHPERGLVARVLQSTYAPLDEYLLHVGNMMTYFDGHVAAGAAAKVFTSPWMWRRYTEMPEGLTRDAFAGVTLRYEPFHAFSTTEWMNKYAAAELTPWPALDSLFQTDAQRRGSEADLVDEDRLFTPLEFVKHPRWYRLRHVRARFFQHGFVRKMEQLDEQKRLKTVPHGTAVRLMWYLIATLLGANETMEVTEARVKAIMHDEDWDAVWVHAFTRIRGRVLTISDADAWYARAILAGRTRHVFVQLLVGIERVKGTLAARMKESTQRQINYKTNVKGHAADHFDGLAD</sequence>
<dbReference type="Proteomes" id="UP000076874">
    <property type="component" value="Unassembled WGS sequence"/>
</dbReference>
<dbReference type="EMBL" id="AZHD01000002">
    <property type="protein sequence ID" value="OAA66833.1"/>
    <property type="molecule type" value="Genomic_DNA"/>
</dbReference>
<organism evidence="1 2">
    <name type="scientific">Niveomyces insectorum RCEF 264</name>
    <dbReference type="NCBI Taxonomy" id="1081102"/>
    <lineage>
        <taxon>Eukaryota</taxon>
        <taxon>Fungi</taxon>
        <taxon>Dikarya</taxon>
        <taxon>Ascomycota</taxon>
        <taxon>Pezizomycotina</taxon>
        <taxon>Sordariomycetes</taxon>
        <taxon>Hypocreomycetidae</taxon>
        <taxon>Hypocreales</taxon>
        <taxon>Cordycipitaceae</taxon>
        <taxon>Niveomyces</taxon>
    </lineage>
</organism>
<reference evidence="1 2" key="1">
    <citation type="journal article" date="2016" name="Genome Biol. Evol.">
        <title>Divergent and convergent evolution of fungal pathogenicity.</title>
        <authorList>
            <person name="Shang Y."/>
            <person name="Xiao G."/>
            <person name="Zheng P."/>
            <person name="Cen K."/>
            <person name="Zhan S."/>
            <person name="Wang C."/>
        </authorList>
    </citation>
    <scope>NUCLEOTIDE SEQUENCE [LARGE SCALE GENOMIC DNA]</scope>
    <source>
        <strain evidence="1 2">RCEF 264</strain>
    </source>
</reference>
<keyword evidence="2" id="KW-1185">Reference proteome</keyword>
<comment type="caution">
    <text evidence="1">The sequence shown here is derived from an EMBL/GenBank/DDBJ whole genome shotgun (WGS) entry which is preliminary data.</text>
</comment>
<gene>
    <name evidence="1" type="ORF">SPI_01409</name>
</gene>
<evidence type="ECO:0000313" key="2">
    <source>
        <dbReference type="Proteomes" id="UP000076874"/>
    </source>
</evidence>
<protein>
    <submittedName>
        <fullName evidence="1">Uncharacterized protein</fullName>
    </submittedName>
</protein>
<proteinExistence type="predicted"/>